<feature type="transmembrane region" description="Helical" evidence="8">
    <location>
        <begin position="79"/>
        <end position="106"/>
    </location>
</feature>
<comment type="subcellular location">
    <subcellularLocation>
        <location evidence="1">Membrane</location>
        <topology evidence="1">Multi-pass membrane protein</topology>
    </subcellularLocation>
</comment>
<comment type="similarity">
    <text evidence="2 8">Belongs to the V-ATPase proteolipid subunit family.</text>
</comment>
<keyword evidence="7 8" id="KW-0472">Membrane</keyword>
<evidence type="ECO:0000256" key="5">
    <source>
        <dbReference type="ARBA" id="ARBA00022989"/>
    </source>
</evidence>
<dbReference type="AlphaFoldDB" id="A0A0C2NIU9"/>
<dbReference type="Pfam" id="PF00137">
    <property type="entry name" value="ATP-synt_C"/>
    <property type="match status" value="1"/>
</dbReference>
<evidence type="ECO:0000256" key="2">
    <source>
        <dbReference type="ARBA" id="ARBA00007296"/>
    </source>
</evidence>
<dbReference type="GO" id="GO:0046961">
    <property type="term" value="F:proton-transporting ATPase activity, rotational mechanism"/>
    <property type="evidence" value="ECO:0007669"/>
    <property type="project" value="InterPro"/>
</dbReference>
<dbReference type="CDD" id="cd18176">
    <property type="entry name" value="ATP-synt_Vo_c_ATP6C_rpt2"/>
    <property type="match status" value="1"/>
</dbReference>
<protein>
    <recommendedName>
        <fullName evidence="9">V-ATPase proteolipid subunit C-like domain-containing protein</fullName>
    </recommendedName>
</protein>
<keyword evidence="3 8" id="KW-0813">Transport</keyword>
<dbReference type="InterPro" id="IPR002379">
    <property type="entry name" value="ATPase_proteolipid_c-like_dom"/>
</dbReference>
<dbReference type="InterPro" id="IPR000245">
    <property type="entry name" value="ATPase_proteolipid_csu"/>
</dbReference>
<comment type="function">
    <text evidence="8">Proton-conducting pore forming of the V0 complex of vacuolar(H+)-ATPase (V-ATPase), a multisubunit enzyme composed of a peripheral complex (V1) that hydrolyzes ATP and a membrane integral complex (V0) that translocates protons. V-ATPase is responsible for acidifying and maintaining the pH of intracellular compartments and in some cell types, is targeted to the plasma membrane, where it is responsible for acidifying the extracellular environment.</text>
</comment>
<dbReference type="InterPro" id="IPR035921">
    <property type="entry name" value="F/V-ATP_Csub_sf"/>
</dbReference>
<evidence type="ECO:0000256" key="8">
    <source>
        <dbReference type="RuleBase" id="RU363060"/>
    </source>
</evidence>
<name>A0A0C2NIU9_THEKT</name>
<keyword evidence="11" id="KW-1185">Reference proteome</keyword>
<evidence type="ECO:0000259" key="9">
    <source>
        <dbReference type="Pfam" id="PF00137"/>
    </source>
</evidence>
<accession>A0A0C2NIU9</accession>
<dbReference type="OMA" id="KGWIFIS"/>
<dbReference type="PANTHER" id="PTHR10263">
    <property type="entry name" value="V-TYPE PROTON ATPASE PROTEOLIPID SUBUNIT"/>
    <property type="match status" value="1"/>
</dbReference>
<dbReference type="Proteomes" id="UP000031668">
    <property type="component" value="Unassembled WGS sequence"/>
</dbReference>
<evidence type="ECO:0000313" key="11">
    <source>
        <dbReference type="Proteomes" id="UP000031668"/>
    </source>
</evidence>
<feature type="domain" description="V-ATPase proteolipid subunit C-like" evidence="9">
    <location>
        <begin position="45"/>
        <end position="104"/>
    </location>
</feature>
<dbReference type="Gene3D" id="1.20.120.610">
    <property type="entry name" value="lithium bound rotor ring of v- atpase"/>
    <property type="match status" value="1"/>
</dbReference>
<evidence type="ECO:0000256" key="3">
    <source>
        <dbReference type="ARBA" id="ARBA00022448"/>
    </source>
</evidence>
<evidence type="ECO:0000256" key="1">
    <source>
        <dbReference type="ARBA" id="ARBA00004141"/>
    </source>
</evidence>
<keyword evidence="6 8" id="KW-0406">Ion transport</keyword>
<organism evidence="10 11">
    <name type="scientific">Thelohanellus kitauei</name>
    <name type="common">Myxosporean</name>
    <dbReference type="NCBI Taxonomy" id="669202"/>
    <lineage>
        <taxon>Eukaryota</taxon>
        <taxon>Metazoa</taxon>
        <taxon>Cnidaria</taxon>
        <taxon>Myxozoa</taxon>
        <taxon>Myxosporea</taxon>
        <taxon>Bivalvulida</taxon>
        <taxon>Platysporina</taxon>
        <taxon>Myxobolidae</taxon>
        <taxon>Thelohanellus</taxon>
    </lineage>
</organism>
<dbReference type="SUPFAM" id="SSF81333">
    <property type="entry name" value="F1F0 ATP synthase subunit C"/>
    <property type="match status" value="1"/>
</dbReference>
<keyword evidence="5 8" id="KW-1133">Transmembrane helix</keyword>
<evidence type="ECO:0000313" key="10">
    <source>
        <dbReference type="EMBL" id="KII73957.1"/>
    </source>
</evidence>
<feature type="transmembrane region" description="Helical" evidence="8">
    <location>
        <begin position="34"/>
        <end position="67"/>
    </location>
</feature>
<comment type="caution">
    <text evidence="8">Lacks conserved residue(s) required for the propagation of feature annotation.</text>
</comment>
<gene>
    <name evidence="10" type="ORF">RF11_14358</name>
</gene>
<evidence type="ECO:0000256" key="6">
    <source>
        <dbReference type="ARBA" id="ARBA00023065"/>
    </source>
</evidence>
<dbReference type="PRINTS" id="PR00122">
    <property type="entry name" value="VACATPASE"/>
</dbReference>
<comment type="subunit">
    <text evidence="8">V-ATPase is a heteromultimeric enzyme made up of two complexes: the ATP-hydrolytic V1 complex and the proton translocation V0 complex. The V1 complex consists of three catalytic AB heterodimers that form a heterohexamer, three peripheral stalks each consisting of EG heterodimers, one central rotor including subunits D and F, and the regulatory subunits C and H. The proton translocation complex V0 consists of the proton transport subunit a, a ring of proteolipid subunits c9c'', rotary subunit d, subunits e and f, and the accessory subunits.</text>
</comment>
<evidence type="ECO:0000256" key="7">
    <source>
        <dbReference type="ARBA" id="ARBA00023136"/>
    </source>
</evidence>
<dbReference type="EMBL" id="JWZT01000581">
    <property type="protein sequence ID" value="KII73957.1"/>
    <property type="molecule type" value="Genomic_DNA"/>
</dbReference>
<reference evidence="10 11" key="1">
    <citation type="journal article" date="2014" name="Genome Biol. Evol.">
        <title>The genome of the myxosporean Thelohanellus kitauei shows adaptations to nutrient acquisition within its fish host.</title>
        <authorList>
            <person name="Yang Y."/>
            <person name="Xiong J."/>
            <person name="Zhou Z."/>
            <person name="Huo F."/>
            <person name="Miao W."/>
            <person name="Ran C."/>
            <person name="Liu Y."/>
            <person name="Zhang J."/>
            <person name="Feng J."/>
            <person name="Wang M."/>
            <person name="Wang M."/>
            <person name="Wang L."/>
            <person name="Yao B."/>
        </authorList>
    </citation>
    <scope>NUCLEOTIDE SEQUENCE [LARGE SCALE GENOMIC DNA]</scope>
    <source>
        <strain evidence="10">Wuqing</strain>
    </source>
</reference>
<keyword evidence="4 8" id="KW-0812">Transmembrane</keyword>
<proteinExistence type="inferred from homology"/>
<sequence length="107" mass="11446">MITEVKGWIFISPWVEALSTVVHNLRPVEVNSKALILIFHGFAHFASGLTVGICGIAAGAAIGILGDSAIRAYAQQPKVYVTMIILLVFAEVLAIYGMIVGIFLAFV</sequence>
<comment type="caution">
    <text evidence="10">The sequence shown here is derived from an EMBL/GenBank/DDBJ whole genome shotgun (WGS) entry which is preliminary data.</text>
</comment>
<dbReference type="GO" id="GO:0033179">
    <property type="term" value="C:proton-transporting V-type ATPase, V0 domain"/>
    <property type="evidence" value="ECO:0007669"/>
    <property type="project" value="InterPro"/>
</dbReference>
<evidence type="ECO:0000256" key="4">
    <source>
        <dbReference type="ARBA" id="ARBA00022692"/>
    </source>
</evidence>
<dbReference type="OrthoDB" id="1744869at2759"/>